<dbReference type="PANTHER" id="PTHR23501:SF87">
    <property type="entry name" value="SIDEROPHORE IRON TRANSPORTER 2"/>
    <property type="match status" value="1"/>
</dbReference>
<reference evidence="7" key="1">
    <citation type="submission" date="2022-10" db="EMBL/GenBank/DDBJ databases">
        <title>Culturing micro-colonial fungi from biological soil crusts in the Mojave desert and describing Neophaeococcomyces mojavensis, and introducing the new genera and species Taxawa tesnikishii.</title>
        <authorList>
            <person name="Kurbessoian T."/>
            <person name="Stajich J.E."/>
        </authorList>
    </citation>
    <scope>NUCLEOTIDE SEQUENCE</scope>
    <source>
        <strain evidence="7">TK_35</strain>
    </source>
</reference>
<feature type="transmembrane region" description="Helical" evidence="5">
    <location>
        <begin position="140"/>
        <end position="165"/>
    </location>
</feature>
<dbReference type="AlphaFoldDB" id="A0AA39CZS9"/>
<evidence type="ECO:0000259" key="6">
    <source>
        <dbReference type="PROSITE" id="PS50850"/>
    </source>
</evidence>
<comment type="caution">
    <text evidence="7">The sequence shown here is derived from an EMBL/GenBank/DDBJ whole genome shotgun (WGS) entry which is preliminary data.</text>
</comment>
<feature type="transmembrane region" description="Helical" evidence="5">
    <location>
        <begin position="260"/>
        <end position="281"/>
    </location>
</feature>
<evidence type="ECO:0000313" key="8">
    <source>
        <dbReference type="Proteomes" id="UP001172681"/>
    </source>
</evidence>
<feature type="transmembrane region" description="Helical" evidence="5">
    <location>
        <begin position="293"/>
        <end position="311"/>
    </location>
</feature>
<dbReference type="SUPFAM" id="SSF103473">
    <property type="entry name" value="MFS general substrate transporter"/>
    <property type="match status" value="1"/>
</dbReference>
<dbReference type="InterPro" id="IPR036259">
    <property type="entry name" value="MFS_trans_sf"/>
</dbReference>
<feature type="transmembrane region" description="Helical" evidence="5">
    <location>
        <begin position="113"/>
        <end position="134"/>
    </location>
</feature>
<dbReference type="EMBL" id="JAPDRN010000022">
    <property type="protein sequence ID" value="KAJ9638187.1"/>
    <property type="molecule type" value="Genomic_DNA"/>
</dbReference>
<evidence type="ECO:0000256" key="2">
    <source>
        <dbReference type="ARBA" id="ARBA00022692"/>
    </source>
</evidence>
<dbReference type="GO" id="GO:0005886">
    <property type="term" value="C:plasma membrane"/>
    <property type="evidence" value="ECO:0007669"/>
    <property type="project" value="TreeGrafter"/>
</dbReference>
<comment type="subcellular location">
    <subcellularLocation>
        <location evidence="1">Membrane</location>
        <topology evidence="1">Multi-pass membrane protein</topology>
    </subcellularLocation>
</comment>
<feature type="transmembrane region" description="Helical" evidence="5">
    <location>
        <begin position="177"/>
        <end position="200"/>
    </location>
</feature>
<dbReference type="InterPro" id="IPR020846">
    <property type="entry name" value="MFS_dom"/>
</dbReference>
<feature type="transmembrane region" description="Helical" evidence="5">
    <location>
        <begin position="459"/>
        <end position="482"/>
    </location>
</feature>
<dbReference type="Proteomes" id="UP001172681">
    <property type="component" value="Unassembled WGS sequence"/>
</dbReference>
<accession>A0AA39CZS9</accession>
<keyword evidence="8" id="KW-1185">Reference proteome</keyword>
<name>A0AA39CZS9_9EURO</name>
<proteinExistence type="predicted"/>
<keyword evidence="3 5" id="KW-1133">Transmembrane helix</keyword>
<protein>
    <recommendedName>
        <fullName evidence="6">Major facilitator superfamily (MFS) profile domain-containing protein</fullName>
    </recommendedName>
</protein>
<dbReference type="PANTHER" id="PTHR23501">
    <property type="entry name" value="MAJOR FACILITATOR SUPERFAMILY"/>
    <property type="match status" value="1"/>
</dbReference>
<dbReference type="PROSITE" id="PS50850">
    <property type="entry name" value="MFS"/>
    <property type="match status" value="1"/>
</dbReference>
<evidence type="ECO:0000256" key="4">
    <source>
        <dbReference type="ARBA" id="ARBA00023136"/>
    </source>
</evidence>
<dbReference type="InterPro" id="IPR011701">
    <property type="entry name" value="MFS"/>
</dbReference>
<organism evidence="7 8">
    <name type="scientific">Knufia peltigerae</name>
    <dbReference type="NCBI Taxonomy" id="1002370"/>
    <lineage>
        <taxon>Eukaryota</taxon>
        <taxon>Fungi</taxon>
        <taxon>Dikarya</taxon>
        <taxon>Ascomycota</taxon>
        <taxon>Pezizomycotina</taxon>
        <taxon>Eurotiomycetes</taxon>
        <taxon>Chaetothyriomycetidae</taxon>
        <taxon>Chaetothyriales</taxon>
        <taxon>Trichomeriaceae</taxon>
        <taxon>Knufia</taxon>
    </lineage>
</organism>
<feature type="domain" description="Major facilitator superfamily (MFS) profile" evidence="6">
    <location>
        <begin position="54"/>
        <end position="562"/>
    </location>
</feature>
<feature type="transmembrane region" description="Helical" evidence="5">
    <location>
        <begin position="428"/>
        <end position="452"/>
    </location>
</feature>
<evidence type="ECO:0000256" key="1">
    <source>
        <dbReference type="ARBA" id="ARBA00004141"/>
    </source>
</evidence>
<keyword evidence="2 5" id="KW-0812">Transmembrane</keyword>
<feature type="transmembrane region" description="Helical" evidence="5">
    <location>
        <begin position="369"/>
        <end position="391"/>
    </location>
</feature>
<evidence type="ECO:0000313" key="7">
    <source>
        <dbReference type="EMBL" id="KAJ9638187.1"/>
    </source>
</evidence>
<keyword evidence="4 5" id="KW-0472">Membrane</keyword>
<evidence type="ECO:0000256" key="5">
    <source>
        <dbReference type="SAM" id="Phobius"/>
    </source>
</evidence>
<dbReference type="Gene3D" id="1.20.1250.20">
    <property type="entry name" value="MFS general substrate transporter like domains"/>
    <property type="match status" value="2"/>
</dbReference>
<feature type="transmembrane region" description="Helical" evidence="5">
    <location>
        <begin position="206"/>
        <end position="228"/>
    </location>
</feature>
<dbReference type="GO" id="GO:0022857">
    <property type="term" value="F:transmembrane transporter activity"/>
    <property type="evidence" value="ECO:0007669"/>
    <property type="project" value="InterPro"/>
</dbReference>
<gene>
    <name evidence="7" type="ORF">H2204_004498</name>
</gene>
<dbReference type="Pfam" id="PF07690">
    <property type="entry name" value="MFS_1"/>
    <property type="match status" value="1"/>
</dbReference>
<sequence>MAVKDEILQASEPQTSSTVAALDSREIQVQENDASVPESSSNLVEIPTWQKIVLWISICLTSYANGLDNFTMSVYLNTAASEFNGIVQYSTLAVVQSMILAAGKPVFAKVADVIGRAATLALSVAVFTVGTVTISSSQNMGGLAAGMVFFSLGNTGVTFSLQLLVADLTSPRWRCAISNALAIHFIINFGIASKITNALVPQSWRWGVGMFTIINPCVTGPIVAVLGWQQYQSARRGAIRKYPYEGLGFSRSVWSFVVDVDLLGLTFFAGGFLLLLLPLTIADRAPHGYKSGYIVAMFVLGGVMLLLWPLVELRMPRPLVRLRTFFANPDVIVPASILFVDQFSVAMTMTPAFQWIEITHGWSTGDATYFLYTQSLCLVVFSVLAGSLATYTGRYQRVCIAGACVRMIGLGLMLKYRTSHATTFQVVIPQVLMGLGGGLMTANVTVVAQAAVPHDELSIVTGFVLLVLELGSAIGSATVGAVQQTLRASLHHYLDPITGGNATVVNLIYAQGSRAVAGFPLGTPIRDATVHAWSDIMHKLIVGALTLAAVNLVTCLVLPDHVLKDKQQNNVEDETVGIMPPQAVLPKSNRRAHREA</sequence>
<evidence type="ECO:0000256" key="3">
    <source>
        <dbReference type="ARBA" id="ARBA00022989"/>
    </source>
</evidence>
<feature type="transmembrane region" description="Helical" evidence="5">
    <location>
        <begin position="331"/>
        <end position="349"/>
    </location>
</feature>